<evidence type="ECO:0000256" key="4">
    <source>
        <dbReference type="ARBA" id="ARBA00023002"/>
    </source>
</evidence>
<dbReference type="GO" id="GO:0030170">
    <property type="term" value="F:pyridoxal phosphate binding"/>
    <property type="evidence" value="ECO:0007669"/>
    <property type="project" value="TreeGrafter"/>
</dbReference>
<feature type="domain" description="Glycine dehydrogenase C-terminal" evidence="8">
    <location>
        <begin position="351"/>
        <end position="453"/>
    </location>
</feature>
<sequence>MKKQTALVFELGGSDRQGFSLPDCDVPEKDLEELLPSEKIRTQLPKLPEVTENEAIRHYIELSIKNHHVDRGFYPLGSCTMKYNPKVNEDIASLPGFTNVHPYQSEDQVQGTLELLYNAEKWINEITGMDRVTFQPAAGSHGELTGLLVMKAYLESKGETRTKILCPDSAHGTNPASAAMAGFELVEIKSNDKGLVDVDDLKAHLNEDVAGIMLTNPNTLGLFEVEISEIARAVHEVGGLLYYDGANLNAIQGYARPGDMGFDVVHLNLHKTFSAPHGGGGPGSGPIAVKKDLEPFLPVPDIKKKDDKFVLDYDVPNTIGKVHGYYGNINVIIKAYSYMRYMGGEGLKKVSENAVLNANYLRDNLKDTYQLDHDQQPCKHEFVLSGNKQKKRYGVTTMDISKRHLDYGIHPSMVYFPLIVEEAMMIEPTETESKESLDDYIEVMKTIAEELKTDPDIVKNAPHTAPIGRLDEASAARKPVVRWYPEE</sequence>
<dbReference type="InterPro" id="IPR015421">
    <property type="entry name" value="PyrdxlP-dep_Trfase_major"/>
</dbReference>
<dbReference type="InterPro" id="IPR049316">
    <property type="entry name" value="GDC-P_C"/>
</dbReference>
<keyword evidence="10" id="KW-1185">Reference proteome</keyword>
<evidence type="ECO:0000313" key="9">
    <source>
        <dbReference type="EMBL" id="OWZ83026.1"/>
    </source>
</evidence>
<dbReference type="GO" id="GO:0016594">
    <property type="term" value="F:glycine binding"/>
    <property type="evidence" value="ECO:0007669"/>
    <property type="project" value="TreeGrafter"/>
</dbReference>
<feature type="domain" description="Glycine cleavage system P-protein N-terminal" evidence="7">
    <location>
        <begin position="46"/>
        <end position="298"/>
    </location>
</feature>
<dbReference type="Gene3D" id="6.20.440.10">
    <property type="match status" value="1"/>
</dbReference>
<evidence type="ECO:0000259" key="8">
    <source>
        <dbReference type="Pfam" id="PF21478"/>
    </source>
</evidence>
<dbReference type="InterPro" id="IPR015424">
    <property type="entry name" value="PyrdxlP-dep_Trfase"/>
</dbReference>
<evidence type="ECO:0000256" key="1">
    <source>
        <dbReference type="ARBA" id="ARBA00001933"/>
    </source>
</evidence>
<dbReference type="Pfam" id="PF21478">
    <property type="entry name" value="GcvP2_C"/>
    <property type="match status" value="1"/>
</dbReference>
<dbReference type="GO" id="GO:0004375">
    <property type="term" value="F:glycine dehydrogenase (decarboxylating) activity"/>
    <property type="evidence" value="ECO:0007669"/>
    <property type="project" value="UniProtKB-EC"/>
</dbReference>
<keyword evidence="3 6" id="KW-0663">Pyridoxal phosphate</keyword>
<dbReference type="AlphaFoldDB" id="A0A226BVK7"/>
<gene>
    <name evidence="6" type="primary">gcvPB</name>
    <name evidence="9" type="ORF">CDO51_10705</name>
</gene>
<keyword evidence="4 6" id="KW-0560">Oxidoreductase</keyword>
<comment type="cofactor">
    <cofactor evidence="1 6">
        <name>pyridoxal 5'-phosphate</name>
        <dbReference type="ChEBI" id="CHEBI:597326"/>
    </cofactor>
</comment>
<proteinExistence type="inferred from homology"/>
<dbReference type="PANTHER" id="PTHR11773:SF1">
    <property type="entry name" value="GLYCINE DEHYDROGENASE (DECARBOXYLATING), MITOCHONDRIAL"/>
    <property type="match status" value="1"/>
</dbReference>
<dbReference type="GO" id="GO:0019464">
    <property type="term" value="P:glycine decarboxylation via glycine cleavage system"/>
    <property type="evidence" value="ECO:0007669"/>
    <property type="project" value="UniProtKB-UniRule"/>
</dbReference>
<comment type="function">
    <text evidence="2 6">The glycine cleavage system catalyzes the degradation of glycine. The P protein binds the alpha-amino group of glycine through its pyridoxal phosphate cofactor; CO(2) is released and the remaining methylamine moiety is then transferred to the lipoamide cofactor of the H protein.</text>
</comment>
<protein>
    <recommendedName>
        <fullName evidence="6">Probable glycine dehydrogenase (decarboxylating) subunit 2</fullName>
        <ecNumber evidence="6">1.4.4.2</ecNumber>
    </recommendedName>
    <alternativeName>
        <fullName evidence="6">Glycine cleavage system P-protein subunit 2</fullName>
    </alternativeName>
    <alternativeName>
        <fullName evidence="6">Glycine decarboxylase subunit 2</fullName>
    </alternativeName>
    <alternativeName>
        <fullName evidence="6">Glycine dehydrogenase (aminomethyl-transferring) subunit 2</fullName>
    </alternativeName>
</protein>
<evidence type="ECO:0000256" key="6">
    <source>
        <dbReference type="HAMAP-Rule" id="MF_00713"/>
    </source>
</evidence>
<dbReference type="EMBL" id="NIQC01000029">
    <property type="protein sequence ID" value="OWZ83026.1"/>
    <property type="molecule type" value="Genomic_DNA"/>
</dbReference>
<comment type="similarity">
    <text evidence="6">Belongs to the GcvP family. C-terminal subunit subfamily.</text>
</comment>
<dbReference type="Proteomes" id="UP000214588">
    <property type="component" value="Unassembled WGS sequence"/>
</dbReference>
<comment type="catalytic activity">
    <reaction evidence="5 6">
        <text>N(6)-[(R)-lipoyl]-L-lysyl-[glycine-cleavage complex H protein] + glycine + H(+) = N(6)-[(R)-S(8)-aminomethyldihydrolipoyl]-L-lysyl-[glycine-cleavage complex H protein] + CO2</text>
        <dbReference type="Rhea" id="RHEA:24304"/>
        <dbReference type="Rhea" id="RHEA-COMP:10494"/>
        <dbReference type="Rhea" id="RHEA-COMP:10495"/>
        <dbReference type="ChEBI" id="CHEBI:15378"/>
        <dbReference type="ChEBI" id="CHEBI:16526"/>
        <dbReference type="ChEBI" id="CHEBI:57305"/>
        <dbReference type="ChEBI" id="CHEBI:83099"/>
        <dbReference type="ChEBI" id="CHEBI:83143"/>
        <dbReference type="EC" id="1.4.4.2"/>
    </reaction>
</comment>
<dbReference type="Gene3D" id="3.90.1150.10">
    <property type="entry name" value="Aspartate Aminotransferase, domain 1"/>
    <property type="match status" value="1"/>
</dbReference>
<dbReference type="GO" id="GO:0005829">
    <property type="term" value="C:cytosol"/>
    <property type="evidence" value="ECO:0007669"/>
    <property type="project" value="TreeGrafter"/>
</dbReference>
<dbReference type="HAMAP" id="MF_00713">
    <property type="entry name" value="GcvPB"/>
    <property type="match status" value="1"/>
</dbReference>
<evidence type="ECO:0000313" key="10">
    <source>
        <dbReference type="Proteomes" id="UP000214588"/>
    </source>
</evidence>
<evidence type="ECO:0000256" key="5">
    <source>
        <dbReference type="ARBA" id="ARBA00049026"/>
    </source>
</evidence>
<comment type="subunit">
    <text evidence="6">The glycine cleavage system is composed of four proteins: P, T, L and H. In this organism, the P 'protein' is a heterodimer of two subunits.</text>
</comment>
<dbReference type="PANTHER" id="PTHR11773">
    <property type="entry name" value="GLYCINE DEHYDROGENASE, DECARBOXYLATING"/>
    <property type="match status" value="1"/>
</dbReference>
<evidence type="ECO:0000259" key="7">
    <source>
        <dbReference type="Pfam" id="PF02347"/>
    </source>
</evidence>
<dbReference type="Pfam" id="PF02347">
    <property type="entry name" value="GDC-P"/>
    <property type="match status" value="1"/>
</dbReference>
<dbReference type="FunFam" id="3.40.640.10:FF:000034">
    <property type="entry name" value="Probable glycine dehydrogenase (decarboxylating) subunit 2"/>
    <property type="match status" value="1"/>
</dbReference>
<dbReference type="RefSeq" id="WP_089024255.1">
    <property type="nucleotide sequence ID" value="NZ_NIQC01000029.1"/>
</dbReference>
<dbReference type="SUPFAM" id="SSF53383">
    <property type="entry name" value="PLP-dependent transferases"/>
    <property type="match status" value="1"/>
</dbReference>
<dbReference type="Gene3D" id="3.40.640.10">
    <property type="entry name" value="Type I PLP-dependent aspartate aminotransferase-like (Major domain)"/>
    <property type="match status" value="1"/>
</dbReference>
<organism evidence="9 10">
    <name type="scientific">Natranaerobius trueperi</name>
    <dbReference type="NCBI Taxonomy" id="759412"/>
    <lineage>
        <taxon>Bacteria</taxon>
        <taxon>Bacillati</taxon>
        <taxon>Bacillota</taxon>
        <taxon>Clostridia</taxon>
        <taxon>Natranaerobiales</taxon>
        <taxon>Natranaerobiaceae</taxon>
        <taxon>Natranaerobius</taxon>
    </lineage>
</organism>
<name>A0A226BVK7_9FIRM</name>
<dbReference type="EC" id="1.4.4.2" evidence="6"/>
<dbReference type="CDD" id="cd00613">
    <property type="entry name" value="GDC-P"/>
    <property type="match status" value="1"/>
</dbReference>
<reference evidence="9 10" key="1">
    <citation type="submission" date="2017-06" db="EMBL/GenBank/DDBJ databases">
        <title>Draft Genome Sequence of Natranaerobius trueperi halophilic, alkalithermophilic bacteria from soda lakes.</title>
        <authorList>
            <person name="Zhao B."/>
        </authorList>
    </citation>
    <scope>NUCLEOTIDE SEQUENCE [LARGE SCALE GENOMIC DNA]</scope>
    <source>
        <strain evidence="9 10">DSM 18760</strain>
    </source>
</reference>
<evidence type="ECO:0000256" key="2">
    <source>
        <dbReference type="ARBA" id="ARBA00003788"/>
    </source>
</evidence>
<dbReference type="FunFam" id="3.90.1150.10:FF:000014">
    <property type="entry name" value="Probable glycine dehydrogenase (decarboxylating) subunit 2"/>
    <property type="match status" value="1"/>
</dbReference>
<dbReference type="InterPro" id="IPR015422">
    <property type="entry name" value="PyrdxlP-dep_Trfase_small"/>
</dbReference>
<evidence type="ECO:0000256" key="3">
    <source>
        <dbReference type="ARBA" id="ARBA00022898"/>
    </source>
</evidence>
<accession>A0A226BVK7</accession>
<dbReference type="InterPro" id="IPR023012">
    <property type="entry name" value="GcvPB"/>
</dbReference>
<dbReference type="OrthoDB" id="9801272at2"/>
<dbReference type="NCBIfam" id="NF003346">
    <property type="entry name" value="PRK04366.1"/>
    <property type="match status" value="1"/>
</dbReference>
<dbReference type="GO" id="GO:0005960">
    <property type="term" value="C:glycine cleavage complex"/>
    <property type="evidence" value="ECO:0007669"/>
    <property type="project" value="TreeGrafter"/>
</dbReference>
<dbReference type="InterPro" id="IPR049315">
    <property type="entry name" value="GDC-P_N"/>
</dbReference>
<comment type="caution">
    <text evidence="9">The sequence shown here is derived from an EMBL/GenBank/DDBJ whole genome shotgun (WGS) entry which is preliminary data.</text>
</comment>
<dbReference type="InterPro" id="IPR020581">
    <property type="entry name" value="GDC_P"/>
</dbReference>
<feature type="modified residue" description="N6-(pyridoxal phosphate)lysine" evidence="6">
    <location>
        <position position="271"/>
    </location>
</feature>